<protein>
    <submittedName>
        <fullName evidence="2">Uncharacterized protein</fullName>
    </submittedName>
</protein>
<organism evidence="2 3">
    <name type="scientific">Lysobacter yananisis</name>
    <dbReference type="NCBI Taxonomy" id="1003114"/>
    <lineage>
        <taxon>Bacteria</taxon>
        <taxon>Pseudomonadati</taxon>
        <taxon>Pseudomonadota</taxon>
        <taxon>Gammaproteobacteria</taxon>
        <taxon>Lysobacterales</taxon>
        <taxon>Lysobacteraceae</taxon>
        <taxon>Lysobacter</taxon>
    </lineage>
</organism>
<evidence type="ECO:0000313" key="3">
    <source>
        <dbReference type="Proteomes" id="UP001229313"/>
    </source>
</evidence>
<proteinExistence type="predicted"/>
<dbReference type="Proteomes" id="UP001229313">
    <property type="component" value="Chromosome"/>
</dbReference>
<sequence length="168" mass="17956">MSSFATSRPASPRPASRRLASRRLSLPLAAALLLGAGAAHAQSDNEVYESAIAKASRLCPGHSKERTTPGVRAVPVGALRVLAQRNYTMCPDRRLDAATPAVWYGQVGVFAWNPEVQGAAQLIAKQVDAMTRKEEFPAETLVWKADGSAATGTVVPMFEPRPRPVGSY</sequence>
<name>A0ABY9P9Z7_9GAMM</name>
<dbReference type="RefSeq" id="WP_309151766.1">
    <property type="nucleotide sequence ID" value="NZ_CP133568.1"/>
</dbReference>
<reference evidence="2 3" key="1">
    <citation type="submission" date="2023-08" db="EMBL/GenBank/DDBJ databases">
        <title>The whole genome sequence of Lysobacter yananisis.</title>
        <authorList>
            <person name="Sun H."/>
        </authorList>
    </citation>
    <scope>NUCLEOTIDE SEQUENCE [LARGE SCALE GENOMIC DNA]</scope>
    <source>
        <strain evidence="2 3">SNNU513</strain>
    </source>
</reference>
<feature type="chain" id="PRO_5047077600" evidence="1">
    <location>
        <begin position="42"/>
        <end position="168"/>
    </location>
</feature>
<gene>
    <name evidence="2" type="ORF">RDV84_23175</name>
</gene>
<keyword evidence="3" id="KW-1185">Reference proteome</keyword>
<evidence type="ECO:0000313" key="2">
    <source>
        <dbReference type="EMBL" id="WMT02830.1"/>
    </source>
</evidence>
<evidence type="ECO:0000256" key="1">
    <source>
        <dbReference type="SAM" id="SignalP"/>
    </source>
</evidence>
<keyword evidence="1" id="KW-0732">Signal</keyword>
<feature type="signal peptide" evidence="1">
    <location>
        <begin position="1"/>
        <end position="41"/>
    </location>
</feature>
<dbReference type="EMBL" id="CP133568">
    <property type="protein sequence ID" value="WMT02830.1"/>
    <property type="molecule type" value="Genomic_DNA"/>
</dbReference>
<accession>A0ABY9P9Z7</accession>